<accession>A0AAV7Q772</accession>
<reference evidence="2" key="1">
    <citation type="journal article" date="2022" name="bioRxiv">
        <title>Sequencing and chromosome-scale assembly of the giantPleurodeles waltlgenome.</title>
        <authorList>
            <person name="Brown T."/>
            <person name="Elewa A."/>
            <person name="Iarovenko S."/>
            <person name="Subramanian E."/>
            <person name="Araus A.J."/>
            <person name="Petzold A."/>
            <person name="Susuki M."/>
            <person name="Suzuki K.-i.T."/>
            <person name="Hayashi T."/>
            <person name="Toyoda A."/>
            <person name="Oliveira C."/>
            <person name="Osipova E."/>
            <person name="Leigh N.D."/>
            <person name="Simon A."/>
            <person name="Yun M.H."/>
        </authorList>
    </citation>
    <scope>NUCLEOTIDE SEQUENCE</scope>
    <source>
        <strain evidence="2">20211129_DDA</strain>
        <tissue evidence="2">Liver</tissue>
    </source>
</reference>
<gene>
    <name evidence="2" type="ORF">NDU88_002475</name>
</gene>
<evidence type="ECO:0000313" key="3">
    <source>
        <dbReference type="Proteomes" id="UP001066276"/>
    </source>
</evidence>
<feature type="compositionally biased region" description="Gly residues" evidence="1">
    <location>
        <begin position="1"/>
        <end position="10"/>
    </location>
</feature>
<sequence>MEPEGQGGTGEPTIRRAKRNNGPCGRDQEEPGRPSPRRKKQDQKGAGLKRGKCQKDQGQEKRENQDQAGLALCDQGQEEQDDLESQCRTMMLRSNEGLDYSVANREKPYFILGHCA</sequence>
<evidence type="ECO:0000256" key="1">
    <source>
        <dbReference type="SAM" id="MobiDB-lite"/>
    </source>
</evidence>
<feature type="compositionally biased region" description="Basic residues" evidence="1">
    <location>
        <begin position="35"/>
        <end position="52"/>
    </location>
</feature>
<name>A0AAV7Q772_PLEWA</name>
<proteinExistence type="predicted"/>
<comment type="caution">
    <text evidence="2">The sequence shown here is derived from an EMBL/GenBank/DDBJ whole genome shotgun (WGS) entry which is preliminary data.</text>
</comment>
<dbReference type="Proteomes" id="UP001066276">
    <property type="component" value="Chromosome 6"/>
</dbReference>
<keyword evidence="3" id="KW-1185">Reference proteome</keyword>
<feature type="region of interest" description="Disordered" evidence="1">
    <location>
        <begin position="1"/>
        <end position="68"/>
    </location>
</feature>
<dbReference type="AlphaFoldDB" id="A0AAV7Q772"/>
<dbReference type="EMBL" id="JANPWB010000010">
    <property type="protein sequence ID" value="KAJ1136050.1"/>
    <property type="molecule type" value="Genomic_DNA"/>
</dbReference>
<evidence type="ECO:0000313" key="2">
    <source>
        <dbReference type="EMBL" id="KAJ1136050.1"/>
    </source>
</evidence>
<protein>
    <submittedName>
        <fullName evidence="2">Uncharacterized protein</fullName>
    </submittedName>
</protein>
<organism evidence="2 3">
    <name type="scientific">Pleurodeles waltl</name>
    <name type="common">Iberian ribbed newt</name>
    <dbReference type="NCBI Taxonomy" id="8319"/>
    <lineage>
        <taxon>Eukaryota</taxon>
        <taxon>Metazoa</taxon>
        <taxon>Chordata</taxon>
        <taxon>Craniata</taxon>
        <taxon>Vertebrata</taxon>
        <taxon>Euteleostomi</taxon>
        <taxon>Amphibia</taxon>
        <taxon>Batrachia</taxon>
        <taxon>Caudata</taxon>
        <taxon>Salamandroidea</taxon>
        <taxon>Salamandridae</taxon>
        <taxon>Pleurodelinae</taxon>
        <taxon>Pleurodeles</taxon>
    </lineage>
</organism>
<feature type="compositionally biased region" description="Basic and acidic residues" evidence="1">
    <location>
        <begin position="53"/>
        <end position="65"/>
    </location>
</feature>